<comment type="caution">
    <text evidence="6">The sequence shown here is derived from an EMBL/GenBank/DDBJ whole genome shotgun (WGS) entry which is preliminary data.</text>
</comment>
<keyword evidence="2 5" id="KW-0812">Transmembrane</keyword>
<dbReference type="EMBL" id="JBHPBY010000114">
    <property type="protein sequence ID" value="MFC1850660.1"/>
    <property type="molecule type" value="Genomic_DNA"/>
</dbReference>
<dbReference type="Proteomes" id="UP001594351">
    <property type="component" value="Unassembled WGS sequence"/>
</dbReference>
<gene>
    <name evidence="6" type="ORF">ACFL27_10750</name>
</gene>
<evidence type="ECO:0000313" key="7">
    <source>
        <dbReference type="Proteomes" id="UP001594351"/>
    </source>
</evidence>
<reference evidence="6 7" key="1">
    <citation type="submission" date="2024-09" db="EMBL/GenBank/DDBJ databases">
        <title>Laminarin stimulates single cell rates of sulfate reduction while oxygen inhibits transcriptomic activity in coastal marine sediment.</title>
        <authorList>
            <person name="Lindsay M."/>
            <person name="Orcutt B."/>
            <person name="Emerson D."/>
            <person name="Stepanauskas R."/>
            <person name="D'Angelo T."/>
        </authorList>
    </citation>
    <scope>NUCLEOTIDE SEQUENCE [LARGE SCALE GENOMIC DNA]</scope>
    <source>
        <strain evidence="6">SAG AM-311-K15</strain>
    </source>
</reference>
<name>A0ABV6YWS0_UNCC1</name>
<feature type="transmembrane region" description="Helical" evidence="5">
    <location>
        <begin position="153"/>
        <end position="173"/>
    </location>
</feature>
<evidence type="ECO:0000256" key="1">
    <source>
        <dbReference type="ARBA" id="ARBA00004141"/>
    </source>
</evidence>
<keyword evidence="3 5" id="KW-1133">Transmembrane helix</keyword>
<dbReference type="Pfam" id="PF01040">
    <property type="entry name" value="UbiA"/>
    <property type="match status" value="1"/>
</dbReference>
<dbReference type="InterPro" id="IPR000537">
    <property type="entry name" value="UbiA_prenyltransferase"/>
</dbReference>
<accession>A0ABV6YWS0</accession>
<keyword evidence="7" id="KW-1185">Reference proteome</keyword>
<sequence>MNKYRPVRDTSIIILKSFRLLRSTHYVGMAATGLLVSVIGIAPLSLNKLRHSIWNPEFGVASFCALASIFCAFQTLNLVNHFWDLKAGMDKKEFSTTFTVLSPRVWSVLTWMYGLASLVFQLYLFQGLALLTLALFYLIGFLYIIPPFRWKRWYPLSTFLLSIAALLAMVNGFVSSPADNDTGQFPERLALLIVVTMTFSFGTKDRKDWARDRTVGIKTLYTVYGAARGRSINAILVFLSYSSVPLLLGEGRYALLAVPFGLLSGFITISRFYYRESLIFICYYVFSVLLLGSIFYWQPGLLYWLP</sequence>
<evidence type="ECO:0000256" key="3">
    <source>
        <dbReference type="ARBA" id="ARBA00022989"/>
    </source>
</evidence>
<evidence type="ECO:0000256" key="5">
    <source>
        <dbReference type="SAM" id="Phobius"/>
    </source>
</evidence>
<organism evidence="6 7">
    <name type="scientific">candidate division CSSED10-310 bacterium</name>
    <dbReference type="NCBI Taxonomy" id="2855610"/>
    <lineage>
        <taxon>Bacteria</taxon>
        <taxon>Bacteria division CSSED10-310</taxon>
    </lineage>
</organism>
<evidence type="ECO:0000256" key="2">
    <source>
        <dbReference type="ARBA" id="ARBA00022692"/>
    </source>
</evidence>
<feature type="transmembrane region" description="Helical" evidence="5">
    <location>
        <begin position="58"/>
        <end position="83"/>
    </location>
</feature>
<evidence type="ECO:0000256" key="4">
    <source>
        <dbReference type="ARBA" id="ARBA00023136"/>
    </source>
</evidence>
<proteinExistence type="predicted"/>
<feature type="transmembrane region" description="Helical" evidence="5">
    <location>
        <begin position="129"/>
        <end position="146"/>
    </location>
</feature>
<feature type="transmembrane region" description="Helical" evidence="5">
    <location>
        <begin position="26"/>
        <end position="46"/>
    </location>
</feature>
<feature type="transmembrane region" description="Helical" evidence="5">
    <location>
        <begin position="253"/>
        <end position="274"/>
    </location>
</feature>
<comment type="subcellular location">
    <subcellularLocation>
        <location evidence="1">Membrane</location>
        <topology evidence="1">Multi-pass membrane protein</topology>
    </subcellularLocation>
</comment>
<feature type="transmembrane region" description="Helical" evidence="5">
    <location>
        <begin position="185"/>
        <end position="202"/>
    </location>
</feature>
<feature type="transmembrane region" description="Helical" evidence="5">
    <location>
        <begin position="104"/>
        <end position="123"/>
    </location>
</feature>
<protein>
    <submittedName>
        <fullName evidence="6">UbiA family prenyltransferase</fullName>
    </submittedName>
</protein>
<feature type="transmembrane region" description="Helical" evidence="5">
    <location>
        <begin position="281"/>
        <end position="298"/>
    </location>
</feature>
<keyword evidence="4 5" id="KW-0472">Membrane</keyword>
<evidence type="ECO:0000313" key="6">
    <source>
        <dbReference type="EMBL" id="MFC1850660.1"/>
    </source>
</evidence>